<keyword evidence="3" id="KW-1185">Reference proteome</keyword>
<keyword evidence="1" id="KW-0812">Transmembrane</keyword>
<organism evidence="2 3">
    <name type="scientific">Gottfriedia solisilvae</name>
    <dbReference type="NCBI Taxonomy" id="1516104"/>
    <lineage>
        <taxon>Bacteria</taxon>
        <taxon>Bacillati</taxon>
        <taxon>Bacillota</taxon>
        <taxon>Bacilli</taxon>
        <taxon>Bacillales</taxon>
        <taxon>Bacillaceae</taxon>
        <taxon>Gottfriedia</taxon>
    </lineage>
</organism>
<dbReference type="RefSeq" id="WP_158093217.1">
    <property type="nucleotide sequence ID" value="NZ_BMHB01000001.1"/>
</dbReference>
<accession>A0A8J3AG49</accession>
<dbReference type="Proteomes" id="UP000626244">
    <property type="component" value="Unassembled WGS sequence"/>
</dbReference>
<feature type="transmembrane region" description="Helical" evidence="1">
    <location>
        <begin position="7"/>
        <end position="25"/>
    </location>
</feature>
<keyword evidence="1" id="KW-0472">Membrane</keyword>
<evidence type="ECO:0000256" key="1">
    <source>
        <dbReference type="SAM" id="Phobius"/>
    </source>
</evidence>
<sequence>MFDLIRRCLLVVVFVLTIGLLFIGGNKEKFEEFVAGKSIKEIKTALNN</sequence>
<evidence type="ECO:0000313" key="2">
    <source>
        <dbReference type="EMBL" id="GGI12184.1"/>
    </source>
</evidence>
<gene>
    <name evidence="2" type="ORF">GCM10007380_11590</name>
</gene>
<reference evidence="3" key="1">
    <citation type="journal article" date="2019" name="Int. J. Syst. Evol. Microbiol.">
        <title>The Global Catalogue of Microorganisms (GCM) 10K type strain sequencing project: providing services to taxonomists for standard genome sequencing and annotation.</title>
        <authorList>
            <consortium name="The Broad Institute Genomics Platform"/>
            <consortium name="The Broad Institute Genome Sequencing Center for Infectious Disease"/>
            <person name="Wu L."/>
            <person name="Ma J."/>
        </authorList>
    </citation>
    <scope>NUCLEOTIDE SEQUENCE [LARGE SCALE GENOMIC DNA]</scope>
    <source>
        <strain evidence="3">CGMCC 1.14993</strain>
    </source>
</reference>
<proteinExistence type="predicted"/>
<comment type="caution">
    <text evidence="2">The sequence shown here is derived from an EMBL/GenBank/DDBJ whole genome shotgun (WGS) entry which is preliminary data.</text>
</comment>
<dbReference type="EMBL" id="BMHB01000001">
    <property type="protein sequence ID" value="GGI12184.1"/>
    <property type="molecule type" value="Genomic_DNA"/>
</dbReference>
<dbReference type="AlphaFoldDB" id="A0A8J3AG49"/>
<dbReference type="OrthoDB" id="2924288at2"/>
<keyword evidence="1" id="KW-1133">Transmembrane helix</keyword>
<evidence type="ECO:0000313" key="3">
    <source>
        <dbReference type="Proteomes" id="UP000626244"/>
    </source>
</evidence>
<protein>
    <submittedName>
        <fullName evidence="2">Uncharacterized protein</fullName>
    </submittedName>
</protein>
<name>A0A8J3AG49_9BACI</name>